<evidence type="ECO:0000313" key="1">
    <source>
        <dbReference type="EMBL" id="CAA9533226.1"/>
    </source>
</evidence>
<dbReference type="AlphaFoldDB" id="A0A6J4TX19"/>
<dbReference type="EMBL" id="CADCVS010000522">
    <property type="protein sequence ID" value="CAA9533226.1"/>
    <property type="molecule type" value="Genomic_DNA"/>
</dbReference>
<accession>A0A6J4TX19</accession>
<proteinExistence type="predicted"/>
<feature type="non-terminal residue" evidence="1">
    <location>
        <position position="21"/>
    </location>
</feature>
<reference evidence="1" key="1">
    <citation type="submission" date="2020-02" db="EMBL/GenBank/DDBJ databases">
        <authorList>
            <person name="Meier V. D."/>
        </authorList>
    </citation>
    <scope>NUCLEOTIDE SEQUENCE</scope>
    <source>
        <strain evidence="1">AVDCRST_MAG30</strain>
    </source>
</reference>
<organism evidence="1">
    <name type="scientific">uncultured Solirubrobacteraceae bacterium</name>
    <dbReference type="NCBI Taxonomy" id="1162706"/>
    <lineage>
        <taxon>Bacteria</taxon>
        <taxon>Bacillati</taxon>
        <taxon>Actinomycetota</taxon>
        <taxon>Thermoleophilia</taxon>
        <taxon>Solirubrobacterales</taxon>
        <taxon>Solirubrobacteraceae</taxon>
        <taxon>environmental samples</taxon>
    </lineage>
</organism>
<name>A0A6J4TX19_9ACTN</name>
<gene>
    <name evidence="1" type="ORF">AVDCRST_MAG30-3978</name>
</gene>
<protein>
    <submittedName>
        <fullName evidence="1">Uncharacterized protein</fullName>
    </submittedName>
</protein>
<sequence>MGPDAGKHIRNILIIVAVAVA</sequence>